<reference evidence="7 8" key="1">
    <citation type="submission" date="2009-12" db="EMBL/GenBank/DDBJ databases">
        <title>The Genome Sequence of Anolis carolinensis (Green Anole Lizard).</title>
        <authorList>
            <consortium name="The Genome Sequencing Platform"/>
            <person name="Di Palma F."/>
            <person name="Alfoldi J."/>
            <person name="Heiman D."/>
            <person name="Young S."/>
            <person name="Grabherr M."/>
            <person name="Johnson J."/>
            <person name="Lander E.S."/>
            <person name="Lindblad-Toh K."/>
        </authorList>
    </citation>
    <scope>NUCLEOTIDE SEQUENCE [LARGE SCALE GENOMIC DNA]</scope>
    <source>
        <strain evidence="7 8">JBL SC #1</strain>
    </source>
</reference>
<reference evidence="7" key="2">
    <citation type="submission" date="2025-08" db="UniProtKB">
        <authorList>
            <consortium name="Ensembl"/>
        </authorList>
    </citation>
    <scope>IDENTIFICATION</scope>
</reference>
<keyword evidence="5" id="KW-0732">Signal</keyword>
<dbReference type="OrthoDB" id="5854875at2759"/>
<dbReference type="FunFam" id="2.10.25.160:FF:000001">
    <property type="entry name" value="Granulin precursor"/>
    <property type="match status" value="5"/>
</dbReference>
<feature type="chain" id="PRO_5033015028" description="Granulins domain-containing protein" evidence="5">
    <location>
        <begin position="18"/>
        <end position="762"/>
    </location>
</feature>
<keyword evidence="4" id="KW-1015">Disulfide bond</keyword>
<comment type="subcellular location">
    <subcellularLocation>
        <location evidence="1">Secreted</location>
    </subcellularLocation>
</comment>
<evidence type="ECO:0000256" key="2">
    <source>
        <dbReference type="ARBA" id="ARBA00010093"/>
    </source>
</evidence>
<feature type="domain" description="Granulins" evidence="6">
    <location>
        <begin position="486"/>
        <end position="499"/>
    </location>
</feature>
<organism evidence="7 8">
    <name type="scientific">Anolis carolinensis</name>
    <name type="common">Green anole</name>
    <name type="synonym">American chameleon</name>
    <dbReference type="NCBI Taxonomy" id="28377"/>
    <lineage>
        <taxon>Eukaryota</taxon>
        <taxon>Metazoa</taxon>
        <taxon>Chordata</taxon>
        <taxon>Craniata</taxon>
        <taxon>Vertebrata</taxon>
        <taxon>Euteleostomi</taxon>
        <taxon>Lepidosauria</taxon>
        <taxon>Squamata</taxon>
        <taxon>Bifurcata</taxon>
        <taxon>Unidentata</taxon>
        <taxon>Episquamata</taxon>
        <taxon>Toxicofera</taxon>
        <taxon>Iguania</taxon>
        <taxon>Dactyloidae</taxon>
        <taxon>Anolis</taxon>
    </lineage>
</organism>
<reference evidence="7" key="3">
    <citation type="submission" date="2025-09" db="UniProtKB">
        <authorList>
            <consortium name="Ensembl"/>
        </authorList>
    </citation>
    <scope>IDENTIFICATION</scope>
</reference>
<dbReference type="STRING" id="28377.ENSACAP00000011936"/>
<evidence type="ECO:0000256" key="3">
    <source>
        <dbReference type="ARBA" id="ARBA00022525"/>
    </source>
</evidence>
<evidence type="ECO:0000256" key="4">
    <source>
        <dbReference type="ARBA" id="ARBA00023157"/>
    </source>
</evidence>
<feature type="domain" description="Granulins" evidence="6">
    <location>
        <begin position="252"/>
        <end position="265"/>
    </location>
</feature>
<sequence>MWAPLIVYIVFCGTAFSLRCPDGSHCDGSSTCCQRHGEDGYTCCDKPQFVGTSLRMLPPDSVNELSNVVCPDGSMCPVDYSCLRTVDAAFACCPWKEAISCADGHHCCPLGSHCSAKGDACIQSEVAAPLATFSAVQCPDHESECPNDSTCCLMPDGSWGCCPMPEASCCSDKIHCCPHGTSCDLAHARCFSSTQEQPLLKKFPAKKRALVLSLAQKNICPGKQSSCPDVATCCLLSTSQYGCCPLQNAVCCSDRLHCCPQGTTCDLLHSKCTMTSRWSWPITRLSVDLQKAHDIQCDLKYSCPSGNTCCKKASGEWACCPLEEAVCCTDNIHCCPKGYQCNLAEGTCEKGSRSIPWVAKTSTISTAASTDMIVQCDFQTACPDGQTCCRLVSGAWGCCPIPQAVCCQDHIHCCPNGYSCNPSTGSCFKSGHHLPWLEKKAAISTITSEIQNVRCDDMSSCADGQTCCHTATGGWSCCPLPEAVCCADSLHCCPSGYLCDVAHGSCVKSQVPSQRLSMTPVLRRQVGEVKCDDQTSCPDGQTCCRLSSGQWGCCPFPRAVCCADHVHCCPSGFMCDPSSGVCSKSQHTLPWAPKLPAQTQQSQDIRCNDTASCEEGQTCCKGVSGAWSCCQLPNAVCCEDHQHCCPSGYTCNVAAQSCEKQHKPTVLPSGDLLMSSQVAITTLDVSCGDQHYCHYGQTCCKAKSGGWACCPYDKGTCCRDELHCCPPGFYCSISGFECYKKWPLRWDAGAFSPRSSQARPLL</sequence>
<dbReference type="HOGENOM" id="CLU_026274_0_0_1"/>
<dbReference type="Bgee" id="ENSACAG00000012130">
    <property type="expression patterns" value="Expressed in adrenal gland and 13 other cell types or tissues"/>
</dbReference>
<dbReference type="InParanoid" id="G1KLY0"/>
<dbReference type="InterPro" id="IPR039036">
    <property type="entry name" value="Granulin_fam"/>
</dbReference>
<comment type="similarity">
    <text evidence="2">Belongs to the granulin family.</text>
</comment>
<name>G1KLY0_ANOCA</name>
<feature type="domain" description="Granulins" evidence="6">
    <location>
        <begin position="101"/>
        <end position="114"/>
    </location>
</feature>
<feature type="domain" description="Granulins" evidence="6">
    <location>
        <begin position="407"/>
        <end position="420"/>
    </location>
</feature>
<dbReference type="InterPro" id="IPR037277">
    <property type="entry name" value="Granulin_sf"/>
</dbReference>
<dbReference type="GeneTree" id="ENSGT00470000042293"/>
<evidence type="ECO:0000313" key="7">
    <source>
        <dbReference type="Ensembl" id="ENSACAP00000011936.4"/>
    </source>
</evidence>
<dbReference type="GO" id="GO:0005576">
    <property type="term" value="C:extracellular region"/>
    <property type="evidence" value="ECO:0000318"/>
    <property type="project" value="GO_Central"/>
</dbReference>
<dbReference type="SMART" id="SM00277">
    <property type="entry name" value="GRAN"/>
    <property type="match status" value="9"/>
</dbReference>
<dbReference type="Ensembl" id="ENSACAT00000012180.4">
    <property type="protein sequence ID" value="ENSACAP00000011936.4"/>
    <property type="gene ID" value="ENSACAG00000012130.4"/>
</dbReference>
<evidence type="ECO:0000256" key="5">
    <source>
        <dbReference type="SAM" id="SignalP"/>
    </source>
</evidence>
<feature type="domain" description="Granulins" evidence="6">
    <location>
        <begin position="638"/>
        <end position="651"/>
    </location>
</feature>
<accession>G1KLY0</accession>
<evidence type="ECO:0000313" key="8">
    <source>
        <dbReference type="Proteomes" id="UP000001646"/>
    </source>
</evidence>
<dbReference type="AlphaFoldDB" id="G1KLY0"/>
<evidence type="ECO:0000259" key="6">
    <source>
        <dbReference type="PROSITE" id="PS00799"/>
    </source>
</evidence>
<dbReference type="eggNOG" id="KOG4296">
    <property type="taxonomic scope" value="Eukaryota"/>
</dbReference>
<feature type="domain" description="Granulins" evidence="6">
    <location>
        <begin position="170"/>
        <end position="183"/>
    </location>
</feature>
<feature type="domain" description="Granulins" evidence="6">
    <location>
        <begin position="562"/>
        <end position="575"/>
    </location>
</feature>
<dbReference type="PANTHER" id="PTHR12274">
    <property type="entry name" value="GRANULIN"/>
    <property type="match status" value="1"/>
</dbReference>
<dbReference type="Proteomes" id="UP000001646">
    <property type="component" value="Chromosome 6"/>
</dbReference>
<keyword evidence="8" id="KW-1185">Reference proteome</keyword>
<evidence type="ECO:0000256" key="1">
    <source>
        <dbReference type="ARBA" id="ARBA00004613"/>
    </source>
</evidence>
<feature type="domain" description="Granulins" evidence="6">
    <location>
        <begin position="328"/>
        <end position="341"/>
    </location>
</feature>
<feature type="domain" description="Granulins" evidence="6">
    <location>
        <begin position="718"/>
        <end position="731"/>
    </location>
</feature>
<keyword evidence="3" id="KW-0964">Secreted</keyword>
<feature type="signal peptide" evidence="5">
    <location>
        <begin position="1"/>
        <end position="17"/>
    </location>
</feature>
<proteinExistence type="inferred from homology"/>
<dbReference type="SMART" id="SM00289">
    <property type="entry name" value="WR1"/>
    <property type="match status" value="6"/>
</dbReference>
<dbReference type="PROSITE" id="PS00799">
    <property type="entry name" value="GRANULINS"/>
    <property type="match status" value="9"/>
</dbReference>
<dbReference type="InterPro" id="IPR000118">
    <property type="entry name" value="Granulin"/>
</dbReference>
<dbReference type="KEGG" id="acs:100557629"/>
<dbReference type="SUPFAM" id="SSF57277">
    <property type="entry name" value="Granulin repeat"/>
    <property type="match status" value="8"/>
</dbReference>
<dbReference type="Gene3D" id="2.10.25.160">
    <property type="entry name" value="Granulin"/>
    <property type="match status" value="9"/>
</dbReference>
<protein>
    <recommendedName>
        <fullName evidence="6">Granulins domain-containing protein</fullName>
    </recommendedName>
</protein>
<dbReference type="PANTHER" id="PTHR12274:SF3">
    <property type="entry name" value="PROGRANULIN"/>
    <property type="match status" value="1"/>
</dbReference>
<dbReference type="InterPro" id="IPR006150">
    <property type="entry name" value="Cys_repeat_1"/>
</dbReference>
<dbReference type="Pfam" id="PF00396">
    <property type="entry name" value="Granulin"/>
    <property type="match status" value="9"/>
</dbReference>